<organism evidence="3 4">
    <name type="scientific">Mogibacterium kristiansenii</name>
    <dbReference type="NCBI Taxonomy" id="2606708"/>
    <lineage>
        <taxon>Bacteria</taxon>
        <taxon>Bacillati</taxon>
        <taxon>Bacillota</taxon>
        <taxon>Clostridia</taxon>
        <taxon>Peptostreptococcales</taxon>
        <taxon>Anaerovoracaceae</taxon>
        <taxon>Mogibacterium</taxon>
    </lineage>
</organism>
<evidence type="ECO:0000256" key="1">
    <source>
        <dbReference type="ARBA" id="ARBA00006738"/>
    </source>
</evidence>
<dbReference type="GO" id="GO:0003676">
    <property type="term" value="F:nucleic acid binding"/>
    <property type="evidence" value="ECO:0007669"/>
    <property type="project" value="InterPro"/>
</dbReference>
<keyword evidence="4" id="KW-1185">Reference proteome</keyword>
<dbReference type="Proteomes" id="UP000469424">
    <property type="component" value="Unassembled WGS sequence"/>
</dbReference>
<dbReference type="SUPFAM" id="SSF52980">
    <property type="entry name" value="Restriction endonuclease-like"/>
    <property type="match status" value="1"/>
</dbReference>
<proteinExistence type="inferred from homology"/>
<dbReference type="AlphaFoldDB" id="A0A6N7XNL2"/>
<evidence type="ECO:0000313" key="3">
    <source>
        <dbReference type="EMBL" id="MST71121.1"/>
    </source>
</evidence>
<protein>
    <recommendedName>
        <fullName evidence="2">UPF0102 protein FYJ65_07235</fullName>
    </recommendedName>
</protein>
<dbReference type="PANTHER" id="PTHR34039:SF1">
    <property type="entry name" value="UPF0102 PROTEIN YRAN"/>
    <property type="match status" value="1"/>
</dbReference>
<name>A0A6N7XNL2_9FIRM</name>
<dbReference type="CDD" id="cd20736">
    <property type="entry name" value="PoNe_Nuclease"/>
    <property type="match status" value="1"/>
</dbReference>
<dbReference type="PANTHER" id="PTHR34039">
    <property type="entry name" value="UPF0102 PROTEIN YRAN"/>
    <property type="match status" value="1"/>
</dbReference>
<dbReference type="InterPro" id="IPR011856">
    <property type="entry name" value="tRNA_endonuc-like_dom_sf"/>
</dbReference>
<gene>
    <name evidence="3" type="ORF">FYJ65_07235</name>
</gene>
<dbReference type="Pfam" id="PF02021">
    <property type="entry name" value="UPF0102"/>
    <property type="match status" value="1"/>
</dbReference>
<evidence type="ECO:0000256" key="2">
    <source>
        <dbReference type="HAMAP-Rule" id="MF_00048"/>
    </source>
</evidence>
<reference evidence="3 4" key="1">
    <citation type="submission" date="2019-08" db="EMBL/GenBank/DDBJ databases">
        <title>In-depth cultivation of the pig gut microbiome towards novel bacterial diversity and tailored functional studies.</title>
        <authorList>
            <person name="Wylensek D."/>
            <person name="Hitch T.C.A."/>
            <person name="Clavel T."/>
        </authorList>
    </citation>
    <scope>NUCLEOTIDE SEQUENCE [LARGE SCALE GENOMIC DNA]</scope>
    <source>
        <strain evidence="3 4">WCA-MUC-591-APC-4B</strain>
    </source>
</reference>
<dbReference type="NCBIfam" id="NF009150">
    <property type="entry name" value="PRK12497.1-3"/>
    <property type="match status" value="1"/>
</dbReference>
<dbReference type="InterPro" id="IPR011335">
    <property type="entry name" value="Restrct_endonuc-II-like"/>
</dbReference>
<accession>A0A6N7XNL2</accession>
<comment type="caution">
    <text evidence="3">The sequence shown here is derived from an EMBL/GenBank/DDBJ whole genome shotgun (WGS) entry which is preliminary data.</text>
</comment>
<evidence type="ECO:0000313" key="4">
    <source>
        <dbReference type="Proteomes" id="UP000469424"/>
    </source>
</evidence>
<dbReference type="EMBL" id="VUNA01000014">
    <property type="protein sequence ID" value="MST71121.1"/>
    <property type="molecule type" value="Genomic_DNA"/>
</dbReference>
<comment type="similarity">
    <text evidence="1 2">Belongs to the UPF0102 family.</text>
</comment>
<dbReference type="HAMAP" id="MF_00048">
    <property type="entry name" value="UPF0102"/>
    <property type="match status" value="1"/>
</dbReference>
<dbReference type="RefSeq" id="WP_154554683.1">
    <property type="nucleotide sequence ID" value="NZ_VUNA01000014.1"/>
</dbReference>
<dbReference type="Gene3D" id="3.40.1350.10">
    <property type="match status" value="1"/>
</dbReference>
<dbReference type="InterPro" id="IPR003509">
    <property type="entry name" value="UPF0102_YraN-like"/>
</dbReference>
<sequence>MIGSKKLGDIGEQMAERVYAEDGFQILETNFRCRSGEIDIIAEKDFCFHFVEVKTRRGDDFGYPAEAVNETKLRRMQAAARYYMHMNRLENVRVQFDVVEIEVNQISNCI</sequence>